<comment type="caution">
    <text evidence="2">The sequence shown here is derived from an EMBL/GenBank/DDBJ whole genome shotgun (WGS) entry which is preliminary data.</text>
</comment>
<dbReference type="PIRSF" id="PIRSF029171">
    <property type="entry name" value="Esterase_LipA"/>
    <property type="match status" value="1"/>
</dbReference>
<dbReference type="AlphaFoldDB" id="W7IYQ0"/>
<dbReference type="EC" id="3.1.1.3" evidence="2"/>
<accession>W7IYQ0</accession>
<keyword evidence="1" id="KW-0732">Signal</keyword>
<evidence type="ECO:0000313" key="3">
    <source>
        <dbReference type="Proteomes" id="UP000019277"/>
    </source>
</evidence>
<protein>
    <submittedName>
        <fullName evidence="2">Triacylglycerol lipase</fullName>
        <ecNumber evidence="2">3.1.1.3</ecNumber>
    </submittedName>
</protein>
<dbReference type="Proteomes" id="UP000019277">
    <property type="component" value="Unassembled WGS sequence"/>
</dbReference>
<sequence>MPRAAVMVPLLALGLVTAVWQAPAGVAAEGVKAQAVAAAAPAYSTEPEDPAFYVPPNPLPAGKPGDIIRSKPSKAGAATDKINAWQVMYLSTNALGAPIAVTGTILTPKGKDPKTTPVISFGVGTHGPAFKCTPSYMSEIGALYEQPAVNDFIAAGYSVAMTDYEGYGPNPSKTTYITGKAEGPAMLDIVRAGQRLPDVAWSPSAKVVLRGYSQGGGAALWGAQVQPTYAPDVNLVGVAAGGVPADLTQVALSLDGKKGFGFLAYALLGLDHAYPDLKLASYMNDAGKKMFSDLENGACTVELLTTYANKKLLDYTTTSPVLTPPWLARVAENKLGTKKLSVPVYQYLGAQDDLVDPSQGRTLRKDLCANGTSVQFKEFQSDHITLVYTGNKDALAFVKDRIEGKPATPNCA</sequence>
<feature type="signal peptide" evidence="1">
    <location>
        <begin position="1"/>
        <end position="24"/>
    </location>
</feature>
<dbReference type="Pfam" id="PF03583">
    <property type="entry name" value="LIP"/>
    <property type="match status" value="1"/>
</dbReference>
<dbReference type="eggNOG" id="COG1073">
    <property type="taxonomic scope" value="Bacteria"/>
</dbReference>
<dbReference type="GO" id="GO:0004806">
    <property type="term" value="F:triacylglycerol lipase activity"/>
    <property type="evidence" value="ECO:0007669"/>
    <property type="project" value="UniProtKB-EC"/>
</dbReference>
<reference evidence="2 3" key="1">
    <citation type="journal article" date="2014" name="Genome Announc.">
        <title>Draft Genome Sequence of the Antitrypanosomally Active Sponge-Associated Bacterium Actinokineospora sp. Strain EG49.</title>
        <authorList>
            <person name="Harjes J."/>
            <person name="Ryu T."/>
            <person name="Abdelmohsen U.R."/>
            <person name="Moitinho-Silva L."/>
            <person name="Horn H."/>
            <person name="Ravasi T."/>
            <person name="Hentschel U."/>
        </authorList>
    </citation>
    <scope>NUCLEOTIDE SEQUENCE [LARGE SCALE GENOMIC DNA]</scope>
    <source>
        <strain evidence="2 3">EG49</strain>
    </source>
</reference>
<dbReference type="EMBL" id="AYXG01000094">
    <property type="protein sequence ID" value="EWC62017.1"/>
    <property type="molecule type" value="Genomic_DNA"/>
</dbReference>
<dbReference type="Gene3D" id="1.10.260.130">
    <property type="match status" value="1"/>
</dbReference>
<dbReference type="PANTHER" id="PTHR34853:SF1">
    <property type="entry name" value="LIPASE 5"/>
    <property type="match status" value="1"/>
</dbReference>
<gene>
    <name evidence="2" type="ORF">UO65_2680</name>
</gene>
<dbReference type="SUPFAM" id="SSF53474">
    <property type="entry name" value="alpha/beta-Hydrolases"/>
    <property type="match status" value="1"/>
</dbReference>
<feature type="chain" id="PRO_5039571671" evidence="1">
    <location>
        <begin position="25"/>
        <end position="412"/>
    </location>
</feature>
<dbReference type="PANTHER" id="PTHR34853">
    <property type="match status" value="1"/>
</dbReference>
<name>W7IYQ0_9PSEU</name>
<dbReference type="InterPro" id="IPR005152">
    <property type="entry name" value="Lipase_secreted"/>
</dbReference>
<evidence type="ECO:0000313" key="2">
    <source>
        <dbReference type="EMBL" id="EWC62017.1"/>
    </source>
</evidence>
<dbReference type="STRING" id="909613.UO65_2680"/>
<dbReference type="PATRIC" id="fig|909613.9.peg.2680"/>
<proteinExistence type="predicted"/>
<keyword evidence="3" id="KW-1185">Reference proteome</keyword>
<keyword evidence="2" id="KW-0378">Hydrolase</keyword>
<organism evidence="2 3">
    <name type="scientific">Actinokineospora spheciospongiae</name>
    <dbReference type="NCBI Taxonomy" id="909613"/>
    <lineage>
        <taxon>Bacteria</taxon>
        <taxon>Bacillati</taxon>
        <taxon>Actinomycetota</taxon>
        <taxon>Actinomycetes</taxon>
        <taxon>Pseudonocardiales</taxon>
        <taxon>Pseudonocardiaceae</taxon>
        <taxon>Actinokineospora</taxon>
    </lineage>
</organism>
<dbReference type="InterPro" id="IPR029058">
    <property type="entry name" value="AB_hydrolase_fold"/>
</dbReference>
<dbReference type="Gene3D" id="3.40.50.1820">
    <property type="entry name" value="alpha/beta hydrolase"/>
    <property type="match status" value="1"/>
</dbReference>
<dbReference type="GO" id="GO:0016042">
    <property type="term" value="P:lipid catabolic process"/>
    <property type="evidence" value="ECO:0007669"/>
    <property type="project" value="InterPro"/>
</dbReference>
<evidence type="ECO:0000256" key="1">
    <source>
        <dbReference type="SAM" id="SignalP"/>
    </source>
</evidence>